<dbReference type="Pfam" id="PF05636">
    <property type="entry name" value="HIGH_NTase1"/>
    <property type="match status" value="1"/>
</dbReference>
<reference evidence="4" key="1">
    <citation type="submission" date="2022-09" db="EMBL/GenBank/DDBJ databases">
        <title>Complete Genomes of Fervidibacillus albus and Fervidibacillus halotolerans isolated from tidal flat sediments.</title>
        <authorList>
            <person name="Kwon K.K."/>
            <person name="Yang S.-H."/>
            <person name="Park M.J."/>
            <person name="Oh H.-M."/>
        </authorList>
    </citation>
    <scope>NUCLEOTIDE SEQUENCE</scope>
    <source>
        <strain evidence="4">MEBiC13591</strain>
    </source>
</reference>
<evidence type="ECO:0000256" key="1">
    <source>
        <dbReference type="ARBA" id="ARBA00022598"/>
    </source>
</evidence>
<keyword evidence="3" id="KW-0694">RNA-binding</keyword>
<protein>
    <recommendedName>
        <fullName evidence="3">tRNA(Met) cytidine acetate ligase</fullName>
        <ecNumber evidence="3">6.3.4.-</ecNumber>
    </recommendedName>
</protein>
<dbReference type="SUPFAM" id="SSF52374">
    <property type="entry name" value="Nucleotidylyl transferase"/>
    <property type="match status" value="1"/>
</dbReference>
<accession>A0A9E8LWY6</accession>
<evidence type="ECO:0000313" key="5">
    <source>
        <dbReference type="Proteomes" id="UP001164718"/>
    </source>
</evidence>
<dbReference type="GO" id="GO:0016879">
    <property type="term" value="F:ligase activity, forming carbon-nitrogen bonds"/>
    <property type="evidence" value="ECO:0007669"/>
    <property type="project" value="UniProtKB-UniRule"/>
</dbReference>
<keyword evidence="1 3" id="KW-0436">Ligase</keyword>
<evidence type="ECO:0000256" key="3">
    <source>
        <dbReference type="HAMAP-Rule" id="MF_01539"/>
    </source>
</evidence>
<evidence type="ECO:0000256" key="2">
    <source>
        <dbReference type="ARBA" id="ARBA00022694"/>
    </source>
</evidence>
<dbReference type="EMBL" id="CP106878">
    <property type="protein sequence ID" value="WAA10616.1"/>
    <property type="molecule type" value="Genomic_DNA"/>
</dbReference>
<dbReference type="GO" id="GO:0005524">
    <property type="term" value="F:ATP binding"/>
    <property type="evidence" value="ECO:0007669"/>
    <property type="project" value="UniProtKB-KW"/>
</dbReference>
<keyword evidence="2 3" id="KW-0819">tRNA processing</keyword>
<dbReference type="InterPro" id="IPR014729">
    <property type="entry name" value="Rossmann-like_a/b/a_fold"/>
</dbReference>
<name>A0A9E8LWY6_9BACI</name>
<dbReference type="KEGG" id="faf:OE104_04670"/>
<sequence length="406" mass="46529">MKCAGIVVEYNPFHNGHLYHLRKTVEKSGADCIIAVMSGNFLQRGEPALVSKFSRTKMALKAGVDLVVELPYAFATQKAETFAFGSVQTLTNLGSQFICFGSESGSIHSFYRTIQFIDENQEEFNRHVQNLMKTGVSYPKACSNAFHSLNPSEEMIDLSKPNNILGYQYIRAIEKQNRSIIPLTIKRIQSDYHENELSPQGISSATSIRKSLFSNSQLSIEGQVPNSTWDELLRFKEEYGTFANWERFWPFLQYRLMNSRPDELRTIYEVEEGLEHRLIANAKEASSFQSFMEKVKTKRYTWTRLQRVCTHILTNASKEEVETGAEKIKYVRILGFNERGREYLRKNKKSFPIPIVSKISSGIEGTMNLDIKASRMYAFGFDGHARQKLIRQEFAQPPLIFESGSR</sequence>
<dbReference type="HAMAP" id="MF_01539">
    <property type="entry name" value="TmcAL"/>
    <property type="match status" value="1"/>
</dbReference>
<dbReference type="NCBIfam" id="NF010191">
    <property type="entry name" value="PRK13670.1"/>
    <property type="match status" value="1"/>
</dbReference>
<feature type="binding site" evidence="3">
    <location>
        <position position="101"/>
    </location>
    <ligand>
        <name>ATP</name>
        <dbReference type="ChEBI" id="CHEBI:30616"/>
    </ligand>
</feature>
<dbReference type="GO" id="GO:0000049">
    <property type="term" value="F:tRNA binding"/>
    <property type="evidence" value="ECO:0007669"/>
    <property type="project" value="UniProtKB-KW"/>
</dbReference>
<dbReference type="GO" id="GO:0005737">
    <property type="term" value="C:cytoplasm"/>
    <property type="evidence" value="ECO:0007669"/>
    <property type="project" value="UniProtKB-SubCell"/>
</dbReference>
<keyword evidence="3" id="KW-0067">ATP-binding</keyword>
<comment type="function">
    <text evidence="3">Catalyzes the formation of N(4)-acetylcytidine (ac(4)C) at the wobble position of elongator tRNA(Met), using acetate and ATP as substrates. First activates an acetate ion to form acetyladenylate (Ac-AMP) and then transfers the acetyl group to tRNA to form ac(4)C34.</text>
</comment>
<dbReference type="PANTHER" id="PTHR37825">
    <property type="entry name" value="TRNA(MET) CYTIDINE ACETATE LIGASE"/>
    <property type="match status" value="1"/>
</dbReference>
<dbReference type="EC" id="6.3.4.-" evidence="3"/>
<keyword evidence="3" id="KW-0820">tRNA-binding</keyword>
<feature type="binding site" evidence="3">
    <location>
        <position position="162"/>
    </location>
    <ligand>
        <name>ATP</name>
        <dbReference type="ChEBI" id="CHEBI:30616"/>
    </ligand>
</feature>
<dbReference type="InterPro" id="IPR008513">
    <property type="entry name" value="tRNA(Met)_cyd_acetate_ligase"/>
</dbReference>
<dbReference type="GO" id="GO:0006400">
    <property type="term" value="P:tRNA modification"/>
    <property type="evidence" value="ECO:0007669"/>
    <property type="project" value="UniProtKB-UniRule"/>
</dbReference>
<dbReference type="AlphaFoldDB" id="A0A9E8LWY6"/>
<comment type="catalytic activity">
    <reaction evidence="3">
        <text>cytidine(34) in elongator tRNA(Met) + acetate + ATP = N(4)-acetylcytidine(34) in elongator tRNA(Met) + AMP + diphosphate</text>
        <dbReference type="Rhea" id="RHEA:58144"/>
        <dbReference type="Rhea" id="RHEA-COMP:10693"/>
        <dbReference type="Rhea" id="RHEA-COMP:10694"/>
        <dbReference type="ChEBI" id="CHEBI:30089"/>
        <dbReference type="ChEBI" id="CHEBI:30616"/>
        <dbReference type="ChEBI" id="CHEBI:33019"/>
        <dbReference type="ChEBI" id="CHEBI:74900"/>
        <dbReference type="ChEBI" id="CHEBI:82748"/>
        <dbReference type="ChEBI" id="CHEBI:456215"/>
    </reaction>
</comment>
<keyword evidence="5" id="KW-1185">Reference proteome</keyword>
<organism evidence="4 5">
    <name type="scientific">Fervidibacillus albus</name>
    <dbReference type="NCBI Taxonomy" id="2980026"/>
    <lineage>
        <taxon>Bacteria</taxon>
        <taxon>Bacillati</taxon>
        <taxon>Bacillota</taxon>
        <taxon>Bacilli</taxon>
        <taxon>Bacillales</taxon>
        <taxon>Bacillaceae</taxon>
        <taxon>Fervidibacillus</taxon>
    </lineage>
</organism>
<feature type="binding site" evidence="3">
    <location>
        <begin position="7"/>
        <end position="20"/>
    </location>
    <ligand>
        <name>ATP</name>
        <dbReference type="ChEBI" id="CHEBI:30616"/>
    </ligand>
</feature>
<feature type="binding site" evidence="3">
    <location>
        <begin position="187"/>
        <end position="188"/>
    </location>
    <ligand>
        <name>ATP</name>
        <dbReference type="ChEBI" id="CHEBI:30616"/>
    </ligand>
</feature>
<dbReference type="RefSeq" id="WP_275418412.1">
    <property type="nucleotide sequence ID" value="NZ_CP106878.1"/>
</dbReference>
<dbReference type="Proteomes" id="UP001164718">
    <property type="component" value="Chromosome"/>
</dbReference>
<evidence type="ECO:0000313" key="4">
    <source>
        <dbReference type="EMBL" id="WAA10616.1"/>
    </source>
</evidence>
<gene>
    <name evidence="3" type="primary">tmcAL</name>
    <name evidence="4" type="ORF">OE104_04670</name>
</gene>
<keyword evidence="3" id="KW-0963">Cytoplasm</keyword>
<comment type="similarity">
    <text evidence="3">Belongs to the TmcAL family.</text>
</comment>
<dbReference type="Gene3D" id="3.40.50.620">
    <property type="entry name" value="HUPs"/>
    <property type="match status" value="1"/>
</dbReference>
<dbReference type="PANTHER" id="PTHR37825:SF1">
    <property type="entry name" value="TRNA(MET) CYTIDINE ACETATE LIGASE"/>
    <property type="match status" value="1"/>
</dbReference>
<keyword evidence="3" id="KW-0547">Nucleotide-binding</keyword>
<comment type="subcellular location">
    <subcellularLocation>
        <location evidence="3">Cytoplasm</location>
    </subcellularLocation>
</comment>
<proteinExistence type="inferred from homology"/>